<dbReference type="AlphaFoldDB" id="A0A8T1QKN9"/>
<gene>
    <name evidence="1" type="ORF">CIPAW_05G206900</name>
</gene>
<proteinExistence type="predicted"/>
<organism evidence="1 2">
    <name type="scientific">Carya illinoinensis</name>
    <name type="common">Pecan</name>
    <dbReference type="NCBI Taxonomy" id="32201"/>
    <lineage>
        <taxon>Eukaryota</taxon>
        <taxon>Viridiplantae</taxon>
        <taxon>Streptophyta</taxon>
        <taxon>Embryophyta</taxon>
        <taxon>Tracheophyta</taxon>
        <taxon>Spermatophyta</taxon>
        <taxon>Magnoliopsida</taxon>
        <taxon>eudicotyledons</taxon>
        <taxon>Gunneridae</taxon>
        <taxon>Pentapetalae</taxon>
        <taxon>rosids</taxon>
        <taxon>fabids</taxon>
        <taxon>Fagales</taxon>
        <taxon>Juglandaceae</taxon>
        <taxon>Carya</taxon>
    </lineage>
</organism>
<accession>A0A8T1QKN9</accession>
<evidence type="ECO:0000313" key="2">
    <source>
        <dbReference type="Proteomes" id="UP000811609"/>
    </source>
</evidence>
<name>A0A8T1QKN9_CARIL</name>
<protein>
    <submittedName>
        <fullName evidence="1">Uncharacterized protein</fullName>
    </submittedName>
</protein>
<evidence type="ECO:0000313" key="1">
    <source>
        <dbReference type="EMBL" id="KAG6655308.1"/>
    </source>
</evidence>
<dbReference type="Proteomes" id="UP000811609">
    <property type="component" value="Chromosome 5"/>
</dbReference>
<keyword evidence="2" id="KW-1185">Reference proteome</keyword>
<comment type="caution">
    <text evidence="1">The sequence shown here is derived from an EMBL/GenBank/DDBJ whole genome shotgun (WGS) entry which is preliminary data.</text>
</comment>
<reference evidence="1" key="1">
    <citation type="submission" date="2020-12" db="EMBL/GenBank/DDBJ databases">
        <title>WGS assembly of Carya illinoinensis cv. Pawnee.</title>
        <authorList>
            <person name="Platts A."/>
            <person name="Shu S."/>
            <person name="Wright S."/>
            <person name="Barry K."/>
            <person name="Edger P."/>
            <person name="Pires J.C."/>
            <person name="Schmutz J."/>
        </authorList>
    </citation>
    <scope>NUCLEOTIDE SEQUENCE</scope>
    <source>
        <tissue evidence="1">Leaf</tissue>
    </source>
</reference>
<dbReference type="EMBL" id="CM031813">
    <property type="protein sequence ID" value="KAG6655308.1"/>
    <property type="molecule type" value="Genomic_DNA"/>
</dbReference>
<sequence length="69" mass="8339">MDVLSPKLPLWMRFDPLDDKVIDFFLRPKKTNWVLHEHYKTLKELDATHPVQNAFVPCPLSYKHEKKEY</sequence>